<dbReference type="GO" id="GO:0003676">
    <property type="term" value="F:nucleic acid binding"/>
    <property type="evidence" value="ECO:0007669"/>
    <property type="project" value="InterPro"/>
</dbReference>
<accession>A0A1I7XD20</accession>
<protein>
    <submittedName>
        <fullName evidence="2">DDE_3 domain-containing protein</fullName>
    </submittedName>
</protein>
<evidence type="ECO:0000313" key="1">
    <source>
        <dbReference type="Proteomes" id="UP000095283"/>
    </source>
</evidence>
<dbReference type="WBParaSite" id="Hba_15428">
    <property type="protein sequence ID" value="Hba_15428"/>
    <property type="gene ID" value="Hba_15428"/>
</dbReference>
<reference evidence="2" key="1">
    <citation type="submission" date="2016-11" db="UniProtKB">
        <authorList>
            <consortium name="WormBaseParasite"/>
        </authorList>
    </citation>
    <scope>IDENTIFICATION</scope>
</reference>
<dbReference type="InterPro" id="IPR036397">
    <property type="entry name" value="RNaseH_sf"/>
</dbReference>
<organism evidence="1 2">
    <name type="scientific">Heterorhabditis bacteriophora</name>
    <name type="common">Entomopathogenic nematode worm</name>
    <dbReference type="NCBI Taxonomy" id="37862"/>
    <lineage>
        <taxon>Eukaryota</taxon>
        <taxon>Metazoa</taxon>
        <taxon>Ecdysozoa</taxon>
        <taxon>Nematoda</taxon>
        <taxon>Chromadorea</taxon>
        <taxon>Rhabditida</taxon>
        <taxon>Rhabditina</taxon>
        <taxon>Rhabditomorpha</taxon>
        <taxon>Strongyloidea</taxon>
        <taxon>Heterorhabditidae</taxon>
        <taxon>Heterorhabditis</taxon>
    </lineage>
</organism>
<dbReference type="Proteomes" id="UP000095283">
    <property type="component" value="Unplaced"/>
</dbReference>
<name>A0A1I7XD20_HETBA</name>
<proteinExistence type="predicted"/>
<dbReference type="Gene3D" id="3.30.420.10">
    <property type="entry name" value="Ribonuclease H-like superfamily/Ribonuclease H"/>
    <property type="match status" value="1"/>
</dbReference>
<keyword evidence="1" id="KW-1185">Reference proteome</keyword>
<evidence type="ECO:0000313" key="2">
    <source>
        <dbReference type="WBParaSite" id="Hba_15428"/>
    </source>
</evidence>
<dbReference type="AlphaFoldDB" id="A0A1I7XD20"/>
<sequence>MLCLEKDARKIFDTNGVVQRMHFSKSVEDSALSHKTKKTATMEYLRRQALGFITLSQWPSNSPDLNPVDCKL</sequence>